<dbReference type="EnsemblPlants" id="novel_model_2882_5bd9a17a">
    <property type="protein sequence ID" value="cds.novel_model_2882_5bd9a17a"/>
    <property type="gene ID" value="novel_gene_1541_5bd9a17a"/>
</dbReference>
<protein>
    <submittedName>
        <fullName evidence="1">Uncharacterized protein</fullName>
    </submittedName>
</protein>
<accession>A0A803QYD7</accession>
<sequence>MVYAPDSTSVFPLPNGDTCITKKNDHPLKPPLVQALLDSSRQQGERFSQSRVSKPSIDFQTRFRYRFGQ</sequence>
<evidence type="ECO:0000313" key="2">
    <source>
        <dbReference type="Proteomes" id="UP000596661"/>
    </source>
</evidence>
<dbReference type="Gramene" id="novel_model_2882_5bd9a17a">
    <property type="protein sequence ID" value="cds.novel_model_2882_5bd9a17a"/>
    <property type="gene ID" value="novel_gene_1541_5bd9a17a"/>
</dbReference>
<dbReference type="AlphaFoldDB" id="A0A803QYD7"/>
<reference evidence="1" key="1">
    <citation type="submission" date="2018-11" db="EMBL/GenBank/DDBJ databases">
        <authorList>
            <person name="Grassa J C."/>
        </authorList>
    </citation>
    <scope>NUCLEOTIDE SEQUENCE [LARGE SCALE GENOMIC DNA]</scope>
</reference>
<keyword evidence="2" id="KW-1185">Reference proteome</keyword>
<reference evidence="1" key="2">
    <citation type="submission" date="2021-03" db="UniProtKB">
        <authorList>
            <consortium name="EnsemblPlants"/>
        </authorList>
    </citation>
    <scope>IDENTIFICATION</scope>
</reference>
<proteinExistence type="predicted"/>
<name>A0A803QYD7_CANSA</name>
<dbReference type="EMBL" id="UZAU01000251">
    <property type="status" value="NOT_ANNOTATED_CDS"/>
    <property type="molecule type" value="Genomic_DNA"/>
</dbReference>
<evidence type="ECO:0000313" key="1">
    <source>
        <dbReference type="EnsemblPlants" id="cds.novel_model_2882_5bd9a17a"/>
    </source>
</evidence>
<dbReference type="Proteomes" id="UP000596661">
    <property type="component" value="Chromosome 3"/>
</dbReference>
<organism evidence="1 2">
    <name type="scientific">Cannabis sativa</name>
    <name type="common">Hemp</name>
    <name type="synonym">Marijuana</name>
    <dbReference type="NCBI Taxonomy" id="3483"/>
    <lineage>
        <taxon>Eukaryota</taxon>
        <taxon>Viridiplantae</taxon>
        <taxon>Streptophyta</taxon>
        <taxon>Embryophyta</taxon>
        <taxon>Tracheophyta</taxon>
        <taxon>Spermatophyta</taxon>
        <taxon>Magnoliopsida</taxon>
        <taxon>eudicotyledons</taxon>
        <taxon>Gunneridae</taxon>
        <taxon>Pentapetalae</taxon>
        <taxon>rosids</taxon>
        <taxon>fabids</taxon>
        <taxon>Rosales</taxon>
        <taxon>Cannabaceae</taxon>
        <taxon>Cannabis</taxon>
    </lineage>
</organism>